<evidence type="ECO:0000313" key="2">
    <source>
        <dbReference type="Proteomes" id="UP000189703"/>
    </source>
</evidence>
<feature type="region of interest" description="Disordered" evidence="1">
    <location>
        <begin position="125"/>
        <end position="149"/>
    </location>
</feature>
<dbReference type="eggNOG" id="ENOG502S4M3">
    <property type="taxonomic scope" value="Eukaryota"/>
</dbReference>
<dbReference type="InParanoid" id="A0A1U8B9M4"/>
<protein>
    <submittedName>
        <fullName evidence="3">Uncharacterized protein LOC104611149</fullName>
    </submittedName>
</protein>
<feature type="region of interest" description="Disordered" evidence="1">
    <location>
        <begin position="80"/>
        <end position="105"/>
    </location>
</feature>
<keyword evidence="2" id="KW-1185">Reference proteome</keyword>
<dbReference type="Proteomes" id="UP000189703">
    <property type="component" value="Unplaced"/>
</dbReference>
<dbReference type="KEGG" id="nnu:104611149"/>
<gene>
    <name evidence="3" type="primary">LOC104611149</name>
</gene>
<proteinExistence type="predicted"/>
<sequence>MRWVVCDKSFLEKILMRVLFCKSHCPSFICFCKPPPRLLCPSPLKLDDSPHVPSPVSPVPDAVVQPFNGSIEFNDERLDGEQQAENFPKSNLKKPSSGPDAPKEVEKARVQWMDFLGKELVEVKEFEPSESGNSDDEGEASQGCVCVIQ</sequence>
<dbReference type="PANTHER" id="PTHR33401">
    <property type="entry name" value="LIGHT-HARVESTING COMPLEX-LIKE PROTEIN OHP2, CHLOROPLASTIC"/>
    <property type="match status" value="1"/>
</dbReference>
<dbReference type="FunCoup" id="A0A1U8B9M4">
    <property type="interactions" value="485"/>
</dbReference>
<dbReference type="OMA" id="MRFLFCK"/>
<reference evidence="3" key="1">
    <citation type="submission" date="2025-08" db="UniProtKB">
        <authorList>
            <consortium name="RefSeq"/>
        </authorList>
    </citation>
    <scope>IDENTIFICATION</scope>
</reference>
<dbReference type="GeneID" id="104611149"/>
<name>A0A1U8B9M4_NELNU</name>
<accession>A0A1U8B9M4</accession>
<dbReference type="OrthoDB" id="1921202at2759"/>
<evidence type="ECO:0000256" key="1">
    <source>
        <dbReference type="SAM" id="MobiDB-lite"/>
    </source>
</evidence>
<dbReference type="PANTHER" id="PTHR33401:SF19">
    <property type="entry name" value="(RAPE) HYPOTHETICAL PROTEIN"/>
    <property type="match status" value="1"/>
</dbReference>
<evidence type="ECO:0000313" key="3">
    <source>
        <dbReference type="RefSeq" id="XP_010276384.1"/>
    </source>
</evidence>
<dbReference type="AlphaFoldDB" id="A0A1U8B9M4"/>
<dbReference type="RefSeq" id="XP_010276384.1">
    <property type="nucleotide sequence ID" value="XM_010278082.2"/>
</dbReference>
<organism evidence="2 3">
    <name type="scientific">Nelumbo nucifera</name>
    <name type="common">Sacred lotus</name>
    <dbReference type="NCBI Taxonomy" id="4432"/>
    <lineage>
        <taxon>Eukaryota</taxon>
        <taxon>Viridiplantae</taxon>
        <taxon>Streptophyta</taxon>
        <taxon>Embryophyta</taxon>
        <taxon>Tracheophyta</taxon>
        <taxon>Spermatophyta</taxon>
        <taxon>Magnoliopsida</taxon>
        <taxon>Proteales</taxon>
        <taxon>Nelumbonaceae</taxon>
        <taxon>Nelumbo</taxon>
    </lineage>
</organism>